<comment type="caution">
    <text evidence="1">The sequence shown here is derived from an EMBL/GenBank/DDBJ whole genome shotgun (WGS) entry which is preliminary data.</text>
</comment>
<reference evidence="1 2" key="1">
    <citation type="submission" date="2020-08" db="EMBL/GenBank/DDBJ databases">
        <title>Genomic Encyclopedia of Type Strains, Phase IV (KMG-IV): sequencing the most valuable type-strain genomes for metagenomic binning, comparative biology and taxonomic classification.</title>
        <authorList>
            <person name="Goeker M."/>
        </authorList>
    </citation>
    <scope>NUCLEOTIDE SEQUENCE [LARGE SCALE GENOMIC DNA]</scope>
    <source>
        <strain evidence="1 2">DSM 13481</strain>
    </source>
</reference>
<dbReference type="EMBL" id="JACHEX010000001">
    <property type="protein sequence ID" value="MBB6061879.1"/>
    <property type="molecule type" value="Genomic_DNA"/>
</dbReference>
<organism evidence="1 2">
    <name type="scientific">Thermosipho japonicus</name>
    <dbReference type="NCBI Taxonomy" id="90323"/>
    <lineage>
        <taxon>Bacteria</taxon>
        <taxon>Thermotogati</taxon>
        <taxon>Thermotogota</taxon>
        <taxon>Thermotogae</taxon>
        <taxon>Thermotogales</taxon>
        <taxon>Fervidobacteriaceae</taxon>
        <taxon>Thermosipho</taxon>
    </lineage>
</organism>
<protein>
    <submittedName>
        <fullName evidence="1">Uncharacterized protein</fullName>
    </submittedName>
</protein>
<evidence type="ECO:0000313" key="2">
    <source>
        <dbReference type="Proteomes" id="UP000555828"/>
    </source>
</evidence>
<dbReference type="AlphaFoldDB" id="A0A841GQI2"/>
<name>A0A841GQI2_9BACT</name>
<sequence>MFVGCTTIEDNRAFGIVVEDNVVKIQFSLTAQPQIVMLVDAATGERVEMIQGANNIYSATLLNLKNEWFIEVWFKNGDHKIYNK</sequence>
<proteinExistence type="predicted"/>
<evidence type="ECO:0000313" key="1">
    <source>
        <dbReference type="EMBL" id="MBB6061879.1"/>
    </source>
</evidence>
<dbReference type="Proteomes" id="UP000555828">
    <property type="component" value="Unassembled WGS sequence"/>
</dbReference>
<dbReference type="RefSeq" id="WP_184618627.1">
    <property type="nucleotide sequence ID" value="NZ_JACHEX010000001.1"/>
</dbReference>
<gene>
    <name evidence="1" type="ORF">HNP65_000301</name>
</gene>
<keyword evidence="2" id="KW-1185">Reference proteome</keyword>
<accession>A0A841GQI2</accession>